<organism evidence="9 10">
    <name type="scientific">Ramazzottius varieornatus</name>
    <name type="common">Water bear</name>
    <name type="synonym">Tardigrade</name>
    <dbReference type="NCBI Taxonomy" id="947166"/>
    <lineage>
        <taxon>Eukaryota</taxon>
        <taxon>Metazoa</taxon>
        <taxon>Ecdysozoa</taxon>
        <taxon>Tardigrada</taxon>
        <taxon>Eutardigrada</taxon>
        <taxon>Parachela</taxon>
        <taxon>Hypsibioidea</taxon>
        <taxon>Ramazzottiidae</taxon>
        <taxon>Ramazzottius</taxon>
    </lineage>
</organism>
<dbReference type="Pfam" id="PF01728">
    <property type="entry name" value="FtsJ"/>
    <property type="match status" value="1"/>
</dbReference>
<keyword evidence="10" id="KW-1185">Reference proteome</keyword>
<dbReference type="InterPro" id="IPR015507">
    <property type="entry name" value="rRNA-MeTfrase_E"/>
</dbReference>
<evidence type="ECO:0000256" key="6">
    <source>
        <dbReference type="ARBA" id="ARBA00041184"/>
    </source>
</evidence>
<dbReference type="PANTHER" id="PTHR10920">
    <property type="entry name" value="RIBOSOMAL RNA METHYLTRANSFERASE"/>
    <property type="match status" value="1"/>
</dbReference>
<evidence type="ECO:0000259" key="8">
    <source>
        <dbReference type="Pfam" id="PF01728"/>
    </source>
</evidence>
<dbReference type="InterPro" id="IPR002877">
    <property type="entry name" value="RNA_MeTrfase_FtsJ_dom"/>
</dbReference>
<feature type="domain" description="Ribosomal RNA methyltransferase FtsJ" evidence="8">
    <location>
        <begin position="69"/>
        <end position="288"/>
    </location>
</feature>
<feature type="active site" description="Proton acceptor" evidence="7">
    <location>
        <position position="245"/>
    </location>
</feature>
<name>A0A1D1W2N0_RAMVA</name>
<evidence type="ECO:0000256" key="2">
    <source>
        <dbReference type="ARBA" id="ARBA00022552"/>
    </source>
</evidence>
<proteinExistence type="inferred from homology"/>
<keyword evidence="4" id="KW-0808">Transferase</keyword>
<dbReference type="SUPFAM" id="SSF53335">
    <property type="entry name" value="S-adenosyl-L-methionine-dependent methyltransferases"/>
    <property type="match status" value="1"/>
</dbReference>
<keyword evidence="2" id="KW-0698">rRNA processing</keyword>
<evidence type="ECO:0000256" key="4">
    <source>
        <dbReference type="ARBA" id="ARBA00022679"/>
    </source>
</evidence>
<keyword evidence="5 7" id="KW-0949">S-adenosyl-L-methionine</keyword>
<evidence type="ECO:0000313" key="9">
    <source>
        <dbReference type="EMBL" id="GAV05189.1"/>
    </source>
</evidence>
<dbReference type="Gene3D" id="3.40.50.150">
    <property type="entry name" value="Vaccinia Virus protein VP39"/>
    <property type="match status" value="1"/>
</dbReference>
<comment type="caution">
    <text evidence="9">The sequence shown here is derived from an EMBL/GenBank/DDBJ whole genome shotgun (WGS) entry which is preliminary data.</text>
</comment>
<evidence type="ECO:0000256" key="7">
    <source>
        <dbReference type="PIRSR" id="PIRSR005461-1"/>
    </source>
</evidence>
<dbReference type="EMBL" id="BDGG01000012">
    <property type="protein sequence ID" value="GAV05189.1"/>
    <property type="molecule type" value="Genomic_DNA"/>
</dbReference>
<evidence type="ECO:0000313" key="10">
    <source>
        <dbReference type="Proteomes" id="UP000186922"/>
    </source>
</evidence>
<dbReference type="OrthoDB" id="20105at2759"/>
<evidence type="ECO:0000256" key="1">
    <source>
        <dbReference type="ARBA" id="ARBA00009258"/>
    </source>
</evidence>
<sequence>MRLSSRLLSVVELWSFHESRTADCKSACIASHRHFRLLNLAPSRSKSSHEWLLRQSKDPYVKKAKAVSYRARSAFKLLEIDEKYKILQPGHVVIDLGAAPGSWSQVAVKKVNAYIPPDITKDTREALMVKVERTDNGIFEYVDEEVPEGNTKKASCGIVIGVDLLDITPYPGAIFLKDSDFTNPKVQKKILDMLEGRPVDVVLSDMAPNASGMRTLDHDAIITLCTEALIFAVRVLREKGTFLCKIWSGGSNKDFESLLKKHFTLVKFVKPPASRDDSAETYFLATGFRKEGREPKEK</sequence>
<dbReference type="InterPro" id="IPR029063">
    <property type="entry name" value="SAM-dependent_MTases_sf"/>
</dbReference>
<dbReference type="STRING" id="947166.A0A1D1W2N0"/>
<dbReference type="AlphaFoldDB" id="A0A1D1W2N0"/>
<dbReference type="PIRSF" id="PIRSF005461">
    <property type="entry name" value="23S_rRNA_mtase"/>
    <property type="match status" value="1"/>
</dbReference>
<dbReference type="Proteomes" id="UP000186922">
    <property type="component" value="Unassembled WGS sequence"/>
</dbReference>
<evidence type="ECO:0000256" key="5">
    <source>
        <dbReference type="ARBA" id="ARBA00022691"/>
    </source>
</evidence>
<accession>A0A1D1W2N0</accession>
<evidence type="ECO:0000256" key="3">
    <source>
        <dbReference type="ARBA" id="ARBA00022603"/>
    </source>
</evidence>
<gene>
    <name evidence="9" type="primary">RvY_15357-1</name>
    <name evidence="9" type="synonym">RvY_15357.1</name>
    <name evidence="9" type="ORF">RvY_15357</name>
</gene>
<dbReference type="HAMAP" id="MF_01547">
    <property type="entry name" value="RNA_methyltr_E"/>
    <property type="match status" value="1"/>
</dbReference>
<reference evidence="9 10" key="1">
    <citation type="journal article" date="2016" name="Nat. Commun.">
        <title>Extremotolerant tardigrade genome and improved radiotolerance of human cultured cells by tardigrade-unique protein.</title>
        <authorList>
            <person name="Hashimoto T."/>
            <person name="Horikawa D.D."/>
            <person name="Saito Y."/>
            <person name="Kuwahara H."/>
            <person name="Kozuka-Hata H."/>
            <person name="Shin-I T."/>
            <person name="Minakuchi Y."/>
            <person name="Ohishi K."/>
            <person name="Motoyama A."/>
            <person name="Aizu T."/>
            <person name="Enomoto A."/>
            <person name="Kondo K."/>
            <person name="Tanaka S."/>
            <person name="Hara Y."/>
            <person name="Koshikawa S."/>
            <person name="Sagara H."/>
            <person name="Miura T."/>
            <person name="Yokobori S."/>
            <person name="Miyagawa K."/>
            <person name="Suzuki Y."/>
            <person name="Kubo T."/>
            <person name="Oyama M."/>
            <person name="Kohara Y."/>
            <person name="Fujiyama A."/>
            <person name="Arakawa K."/>
            <person name="Katayama T."/>
            <person name="Toyoda A."/>
            <person name="Kunieda T."/>
        </authorList>
    </citation>
    <scope>NUCLEOTIDE SEQUENCE [LARGE SCALE GENOMIC DNA]</scope>
    <source>
        <strain evidence="9 10">YOKOZUNA-1</strain>
    </source>
</reference>
<dbReference type="PANTHER" id="PTHR10920:SF18">
    <property type="entry name" value="RRNA METHYLTRANSFERASE 2, MITOCHONDRIAL"/>
    <property type="match status" value="1"/>
</dbReference>
<dbReference type="GO" id="GO:0008650">
    <property type="term" value="F:rRNA (uridine-2'-O-)-methyltransferase activity"/>
    <property type="evidence" value="ECO:0007669"/>
    <property type="project" value="TreeGrafter"/>
</dbReference>
<protein>
    <recommendedName>
        <fullName evidence="6">rRNA methyltransferase 2, mitochondrial</fullName>
    </recommendedName>
</protein>
<comment type="similarity">
    <text evidence="1">Belongs to the class I-like SAM-binding methyltransferase superfamily. RNA methyltransferase RlmE family.</text>
</comment>
<dbReference type="GO" id="GO:0005739">
    <property type="term" value="C:mitochondrion"/>
    <property type="evidence" value="ECO:0007669"/>
    <property type="project" value="TreeGrafter"/>
</dbReference>
<dbReference type="InterPro" id="IPR050082">
    <property type="entry name" value="RNA_methyltr_RlmE"/>
</dbReference>
<keyword evidence="3" id="KW-0489">Methyltransferase</keyword>